<reference evidence="1" key="1">
    <citation type="journal article" date="2020" name="Nature">
        <title>Giant virus diversity and host interactions through global metagenomics.</title>
        <authorList>
            <person name="Schulz F."/>
            <person name="Roux S."/>
            <person name="Paez-Espino D."/>
            <person name="Jungbluth S."/>
            <person name="Walsh D.A."/>
            <person name="Denef V.J."/>
            <person name="McMahon K.D."/>
            <person name="Konstantinidis K.T."/>
            <person name="Eloe-Fadrosh E.A."/>
            <person name="Kyrpides N.C."/>
            <person name="Woyke T."/>
        </authorList>
    </citation>
    <scope>NUCLEOTIDE SEQUENCE</scope>
    <source>
        <strain evidence="1">GVMAG-M-3300023184-77</strain>
    </source>
</reference>
<dbReference type="EMBL" id="MN740165">
    <property type="protein sequence ID" value="QHT91501.1"/>
    <property type="molecule type" value="Genomic_DNA"/>
</dbReference>
<dbReference type="AlphaFoldDB" id="A0A6C0IEE6"/>
<organism evidence="1">
    <name type="scientific">viral metagenome</name>
    <dbReference type="NCBI Taxonomy" id="1070528"/>
    <lineage>
        <taxon>unclassified sequences</taxon>
        <taxon>metagenomes</taxon>
        <taxon>organismal metagenomes</taxon>
    </lineage>
</organism>
<name>A0A6C0IEE6_9ZZZZ</name>
<evidence type="ECO:0000313" key="1">
    <source>
        <dbReference type="EMBL" id="QHT91501.1"/>
    </source>
</evidence>
<accession>A0A6C0IEE6</accession>
<proteinExistence type="predicted"/>
<sequence length="115" mass="13485">MPARITRADLQGMERRAIEALRDCELERFKTETRRDIGFSAGFGHTYMNIYITSWVTLGKALMMRRNINNSDVLQEDELIILINTCLQTLTEMYEDVDITLMDRDNQPYICVDWS</sequence>
<protein>
    <submittedName>
        <fullName evidence="1">Uncharacterized protein</fullName>
    </submittedName>
</protein>